<keyword evidence="3" id="KW-0812">Transmembrane</keyword>
<dbReference type="Proteomes" id="UP000092713">
    <property type="component" value="Unassembled WGS sequence"/>
</dbReference>
<reference evidence="4 5" key="1">
    <citation type="submission" date="2016-04" db="EMBL/GenBank/DDBJ databases">
        <title>Draft genome sequence of Janthinobacterium psychrotolerans sp. nov., isolated from freshwater sediments in Denmark.</title>
        <authorList>
            <person name="Gong X."/>
            <person name="Skrivergaard S."/>
            <person name="Korsgaard B.S."/>
            <person name="Schreiber L."/>
            <person name="Marshall I.P."/>
            <person name="Finster K."/>
            <person name="Schramm A."/>
        </authorList>
    </citation>
    <scope>NUCLEOTIDE SEQUENCE [LARGE SCALE GENOMIC DNA]</scope>
    <source>
        <strain evidence="4 5">S3-2</strain>
    </source>
</reference>
<dbReference type="OrthoDB" id="7375852at2"/>
<comment type="caution">
    <text evidence="4">The sequence shown here is derived from an EMBL/GenBank/DDBJ whole genome shotgun (WGS) entry which is preliminary data.</text>
</comment>
<feature type="transmembrane region" description="Helical" evidence="3">
    <location>
        <begin position="628"/>
        <end position="650"/>
    </location>
</feature>
<protein>
    <recommendedName>
        <fullName evidence="6">Dynamin family protein</fullName>
    </recommendedName>
</protein>
<feature type="region of interest" description="Disordered" evidence="2">
    <location>
        <begin position="216"/>
        <end position="237"/>
    </location>
</feature>
<dbReference type="STRING" id="1747903.ASR47_1004208"/>
<evidence type="ECO:0000313" key="5">
    <source>
        <dbReference type="Proteomes" id="UP000092713"/>
    </source>
</evidence>
<sequence length="732" mass="80801">MSLDLPNPKDIFSAVSKQIKGLISSLNHPAGDAALEKAREEGVGQLNVMLDQLQTNLAELDGNAEWQTFTIALYGETNAGKSTVIETLRILLNEKGKLQQQQDFKELQAKLGITPADLAQLSVAVTQATQIITQLEQEHLTLQQEAGNKQAGLLAQRDKLARTVAELKQQASLWQKFVQLFSKLSEEKEHAQLTAAVGAHQAEQAQALAQLQKRQADARQQADATVHAEKRAHESMGQLAATADGAIIGDGRADFTRTTQRYDFVAHGQQFALLDVPGIEGHESAVINSILSAVKTAHAVFYVTSKAAPPQQGDAGNKGTLEKIQEHLNAQTEVWTLFNKRLTNPVALQKASLVSDDEQGSLDDLDKKMFEYLGKNYARTVTLSAQPAFLAAASCLVPESPHAKSQAKFLSDYSRAQLLEKSGVRAFQQLLTVEMVRDYRQKIIRSNFNKASQVVRQAGAKVDELLRSSFRPLRVKLNKDADQAEQQLELAFNGLRSQLDARCEDVISNFSSEVRRTTDSEIKDGIDNDDFRDMLEMSIRDGQEKLVLQFSSLLQEEVARFQDETREVIERFHEFAQELFDAYGNVQIKGADRKFRLKVDIDNGIKVAGLIGAVVGIALTFWNPAGWAIVAVGAVTALVSVAKSVAGFFSKDYKMAQQRKAVSENLSKVVRKLRQSLDESLGEAWPQLEEKMSALKSAVRQPVKQVDGIILVLSESEIKLKTMSHNIEKAST</sequence>
<dbReference type="EMBL" id="LOCQ01000059">
    <property type="protein sequence ID" value="OBV37933.1"/>
    <property type="molecule type" value="Genomic_DNA"/>
</dbReference>
<dbReference type="SUPFAM" id="SSF52540">
    <property type="entry name" value="P-loop containing nucleoside triphosphate hydrolases"/>
    <property type="match status" value="1"/>
</dbReference>
<name>A0A1A7C0V0_9BURK</name>
<evidence type="ECO:0000313" key="4">
    <source>
        <dbReference type="EMBL" id="OBV37933.1"/>
    </source>
</evidence>
<evidence type="ECO:0008006" key="6">
    <source>
        <dbReference type="Google" id="ProtNLM"/>
    </source>
</evidence>
<keyword evidence="3" id="KW-0472">Membrane</keyword>
<evidence type="ECO:0000256" key="3">
    <source>
        <dbReference type="SAM" id="Phobius"/>
    </source>
</evidence>
<keyword evidence="5" id="KW-1185">Reference proteome</keyword>
<dbReference type="PATRIC" id="fig|1747903.4.peg.1466"/>
<keyword evidence="3" id="KW-1133">Transmembrane helix</keyword>
<feature type="coiled-coil region" evidence="1">
    <location>
        <begin position="118"/>
        <end position="170"/>
    </location>
</feature>
<organism evidence="4 5">
    <name type="scientific">Janthinobacterium psychrotolerans</name>
    <dbReference type="NCBI Taxonomy" id="1747903"/>
    <lineage>
        <taxon>Bacteria</taxon>
        <taxon>Pseudomonadati</taxon>
        <taxon>Pseudomonadota</taxon>
        <taxon>Betaproteobacteria</taxon>
        <taxon>Burkholderiales</taxon>
        <taxon>Oxalobacteraceae</taxon>
        <taxon>Janthinobacterium</taxon>
    </lineage>
</organism>
<dbReference type="AlphaFoldDB" id="A0A1A7C0V0"/>
<dbReference type="Gene3D" id="3.40.50.300">
    <property type="entry name" value="P-loop containing nucleotide triphosphate hydrolases"/>
    <property type="match status" value="2"/>
</dbReference>
<accession>A0A1A7C0V0</accession>
<proteinExistence type="predicted"/>
<gene>
    <name evidence="4" type="ORF">ASR47_1004208</name>
</gene>
<keyword evidence="1" id="KW-0175">Coiled coil</keyword>
<dbReference type="RefSeq" id="WP_065309588.1">
    <property type="nucleotide sequence ID" value="NZ_LOCQ01000059.1"/>
</dbReference>
<evidence type="ECO:0000256" key="1">
    <source>
        <dbReference type="SAM" id="Coils"/>
    </source>
</evidence>
<evidence type="ECO:0000256" key="2">
    <source>
        <dbReference type="SAM" id="MobiDB-lite"/>
    </source>
</evidence>
<dbReference type="InterPro" id="IPR027417">
    <property type="entry name" value="P-loop_NTPase"/>
</dbReference>